<sequence length="177" mass="19730">MKTGIRVFLIAVVMGTWAQVNAQSRVPEPTLEFLFEENVLLEPAQELGVTTYGNRRIINIVGGTFEGPRLKGKILSGGADWQTVREDGTADLVAQYTLQTDDGALIYIVNKGVRHASPEVLERMKNGENVHPSEYYMRTAATFETSHEKYKWLNKVIAVASGARLADAVIIRFYQVN</sequence>
<accession>A0ABY5Y6C9</accession>
<dbReference type="HAMAP" id="MF_00775">
    <property type="entry name" value="UPF0311"/>
    <property type="match status" value="1"/>
</dbReference>
<protein>
    <recommendedName>
        <fullName evidence="1">UPF0311 protein NYZ99_12375</fullName>
    </recommendedName>
</protein>
<keyword evidence="2" id="KW-0732">Signal</keyword>
<feature type="signal peptide" evidence="2">
    <location>
        <begin position="1"/>
        <end position="22"/>
    </location>
</feature>
<evidence type="ECO:0000313" key="3">
    <source>
        <dbReference type="EMBL" id="UWX53912.1"/>
    </source>
</evidence>
<evidence type="ECO:0000256" key="2">
    <source>
        <dbReference type="SAM" id="SignalP"/>
    </source>
</evidence>
<evidence type="ECO:0000313" key="4">
    <source>
        <dbReference type="Proteomes" id="UP001059209"/>
    </source>
</evidence>
<dbReference type="Pfam" id="PF11578">
    <property type="entry name" value="DUF3237"/>
    <property type="match status" value="1"/>
</dbReference>
<dbReference type="RefSeq" id="WP_260571465.1">
    <property type="nucleotide sequence ID" value="NZ_CP104205.1"/>
</dbReference>
<gene>
    <name evidence="3" type="ORF">NYZ99_12375</name>
</gene>
<proteinExistence type="inferred from homology"/>
<keyword evidence="4" id="KW-1185">Reference proteome</keyword>
<name>A0ABY5Y6C9_9FLAO</name>
<evidence type="ECO:0000256" key="1">
    <source>
        <dbReference type="HAMAP-Rule" id="MF_00775"/>
    </source>
</evidence>
<dbReference type="InterPro" id="IPR020915">
    <property type="entry name" value="UPF0311"/>
</dbReference>
<dbReference type="PANTHER" id="PTHR37315">
    <property type="entry name" value="UPF0311 PROTEIN BLR7842"/>
    <property type="match status" value="1"/>
</dbReference>
<dbReference type="PANTHER" id="PTHR37315:SF1">
    <property type="entry name" value="UPF0311 PROTEIN BLR7842"/>
    <property type="match status" value="1"/>
</dbReference>
<reference evidence="3" key="1">
    <citation type="submission" date="2022-09" db="EMBL/GenBank/DDBJ databases">
        <title>Maribacter litopenaei sp. nov., isolated from the intestinal tract of the Pacific White Shrimp, Litopenaeus vannamei.</title>
        <authorList>
            <person name="Kim S.Y."/>
            <person name="Hwang C.Y."/>
        </authorList>
    </citation>
    <scope>NUCLEOTIDE SEQUENCE</scope>
    <source>
        <strain evidence="3">HL-LV01</strain>
    </source>
</reference>
<organism evidence="3 4">
    <name type="scientific">Maribacter litopenaei</name>
    <dbReference type="NCBI Taxonomy" id="2976127"/>
    <lineage>
        <taxon>Bacteria</taxon>
        <taxon>Pseudomonadati</taxon>
        <taxon>Bacteroidota</taxon>
        <taxon>Flavobacteriia</taxon>
        <taxon>Flavobacteriales</taxon>
        <taxon>Flavobacteriaceae</taxon>
        <taxon>Maribacter</taxon>
    </lineage>
</organism>
<dbReference type="Gene3D" id="2.40.160.20">
    <property type="match status" value="1"/>
</dbReference>
<dbReference type="EMBL" id="CP104205">
    <property type="protein sequence ID" value="UWX53912.1"/>
    <property type="molecule type" value="Genomic_DNA"/>
</dbReference>
<dbReference type="Proteomes" id="UP001059209">
    <property type="component" value="Chromosome"/>
</dbReference>
<comment type="similarity">
    <text evidence="1">Belongs to the UPF0311 family.</text>
</comment>
<feature type="chain" id="PRO_5047548323" description="UPF0311 protein NYZ99_12375" evidence="2">
    <location>
        <begin position="23"/>
        <end position="177"/>
    </location>
</feature>